<dbReference type="Pfam" id="PF14384">
    <property type="entry name" value="BrnA_antitoxin"/>
    <property type="match status" value="1"/>
</dbReference>
<sequence length="113" mass="13282">MPVTKTQRIARERLIYHLWLAEIDYDLDDQALRAEVPDAWHTIEADLDCHEPKVKVSLYLDRSVARVFRAMGQGYQARINRILATWLQHRAAGLQERERKLVDRLANGFGRER</sequence>
<dbReference type="RefSeq" id="WP_191076922.1">
    <property type="nucleotide sequence ID" value="NZ_JACTAG010000003.1"/>
</dbReference>
<dbReference type="InterPro" id="IPR025528">
    <property type="entry name" value="BrnA_antitoxin"/>
</dbReference>
<dbReference type="Proteomes" id="UP000635142">
    <property type="component" value="Unassembled WGS sequence"/>
</dbReference>
<proteinExistence type="predicted"/>
<name>A0A927HGV2_9RHOB</name>
<keyword evidence="2" id="KW-1185">Reference proteome</keyword>
<gene>
    <name evidence="1" type="ORF">H9Q16_18275</name>
</gene>
<dbReference type="EMBL" id="JACTAG010000003">
    <property type="protein sequence ID" value="MBD3665888.1"/>
    <property type="molecule type" value="Genomic_DNA"/>
</dbReference>
<accession>A0A927HGV2</accession>
<protein>
    <submittedName>
        <fullName evidence="1">BrnA antitoxin family protein</fullName>
    </submittedName>
</protein>
<dbReference type="AlphaFoldDB" id="A0A927HGV2"/>
<comment type="caution">
    <text evidence="1">The sequence shown here is derived from an EMBL/GenBank/DDBJ whole genome shotgun (WGS) entry which is preliminary data.</text>
</comment>
<evidence type="ECO:0000313" key="2">
    <source>
        <dbReference type="Proteomes" id="UP000635142"/>
    </source>
</evidence>
<reference evidence="1" key="1">
    <citation type="submission" date="2020-08" db="EMBL/GenBank/DDBJ databases">
        <title>Sulfitobacter aestuariivivens sp. nov., isolated from a tidal flat.</title>
        <authorList>
            <person name="Park S."/>
            <person name="Yoon J.-H."/>
        </authorList>
    </citation>
    <scope>NUCLEOTIDE SEQUENCE</scope>
    <source>
        <strain evidence="1">TSTF-M16</strain>
    </source>
</reference>
<evidence type="ECO:0000313" key="1">
    <source>
        <dbReference type="EMBL" id="MBD3665888.1"/>
    </source>
</evidence>
<organism evidence="1 2">
    <name type="scientific">Sulfitobacter aestuariivivens</name>
    <dbReference type="NCBI Taxonomy" id="2766981"/>
    <lineage>
        <taxon>Bacteria</taxon>
        <taxon>Pseudomonadati</taxon>
        <taxon>Pseudomonadota</taxon>
        <taxon>Alphaproteobacteria</taxon>
        <taxon>Rhodobacterales</taxon>
        <taxon>Roseobacteraceae</taxon>
        <taxon>Sulfitobacter</taxon>
    </lineage>
</organism>